<dbReference type="Proteomes" id="UP001145021">
    <property type="component" value="Unassembled WGS sequence"/>
</dbReference>
<accession>A0A9W8CLQ5</accession>
<dbReference type="CDD" id="cd17709">
    <property type="entry name" value="BRCT_pescadillo_like"/>
    <property type="match status" value="1"/>
</dbReference>
<dbReference type="Pfam" id="PF06732">
    <property type="entry name" value="Pescadillo_N"/>
    <property type="match status" value="1"/>
</dbReference>
<evidence type="ECO:0000259" key="6">
    <source>
        <dbReference type="PROSITE" id="PS50172"/>
    </source>
</evidence>
<dbReference type="FunFam" id="3.40.50.10190:FF:000002">
    <property type="entry name" value="Pescadillo homolog"/>
    <property type="match status" value="1"/>
</dbReference>
<evidence type="ECO:0000313" key="8">
    <source>
        <dbReference type="Proteomes" id="UP001145021"/>
    </source>
</evidence>
<feature type="compositionally biased region" description="Low complexity" evidence="5">
    <location>
        <begin position="586"/>
        <end position="601"/>
    </location>
</feature>
<dbReference type="SMART" id="SM00292">
    <property type="entry name" value="BRCT"/>
    <property type="match status" value="1"/>
</dbReference>
<evidence type="ECO:0000256" key="5">
    <source>
        <dbReference type="SAM" id="MobiDB-lite"/>
    </source>
</evidence>
<feature type="region of interest" description="Disordered" evidence="5">
    <location>
        <begin position="481"/>
        <end position="559"/>
    </location>
</feature>
<dbReference type="PANTHER" id="PTHR12221">
    <property type="entry name" value="PESCADILLO - RELATED"/>
    <property type="match status" value="1"/>
</dbReference>
<comment type="subunit">
    <text evidence="4">Component of the NOP7 complex, composed of ERB1, NOP7 and YTM1. Within the NOP7 complex ERB1 appears to interact directly with NOP7 and YTM1. The NOP7 complex also associates with the 66S pre-ribosome.</text>
</comment>
<evidence type="ECO:0000256" key="1">
    <source>
        <dbReference type="ARBA" id="ARBA00022517"/>
    </source>
</evidence>
<dbReference type="PANTHER" id="PTHR12221:SF6">
    <property type="entry name" value="PESCADILLO HOMOLOG"/>
    <property type="match status" value="1"/>
</dbReference>
<feature type="domain" description="BRCT" evidence="6">
    <location>
        <begin position="349"/>
        <end position="442"/>
    </location>
</feature>
<dbReference type="EMBL" id="JANBOH010000029">
    <property type="protein sequence ID" value="KAJ1647448.1"/>
    <property type="molecule type" value="Genomic_DNA"/>
</dbReference>
<comment type="similarity">
    <text evidence="4">Belongs to the pescadillo family.</text>
</comment>
<feature type="region of interest" description="Disordered" evidence="5">
    <location>
        <begin position="578"/>
        <end position="670"/>
    </location>
</feature>
<evidence type="ECO:0000256" key="3">
    <source>
        <dbReference type="ARBA" id="ARBA00023242"/>
    </source>
</evidence>
<name>A0A9W8CLQ5_9FUNG</name>
<feature type="compositionally biased region" description="Basic residues" evidence="5">
    <location>
        <begin position="602"/>
        <end position="612"/>
    </location>
</feature>
<protein>
    <recommendedName>
        <fullName evidence="4">Pescadillo homolog</fullName>
    </recommendedName>
    <alternativeName>
        <fullName evidence="4">Nucleolar protein 7 homolog</fullName>
    </alternativeName>
</protein>
<keyword evidence="3 4" id="KW-0539">Nucleus</keyword>
<organism evidence="7 8">
    <name type="scientific">Coemansia asiatica</name>
    <dbReference type="NCBI Taxonomy" id="1052880"/>
    <lineage>
        <taxon>Eukaryota</taxon>
        <taxon>Fungi</taxon>
        <taxon>Fungi incertae sedis</taxon>
        <taxon>Zoopagomycota</taxon>
        <taxon>Kickxellomycotina</taxon>
        <taxon>Kickxellomycetes</taxon>
        <taxon>Kickxellales</taxon>
        <taxon>Kickxellaceae</taxon>
        <taxon>Coemansia</taxon>
    </lineage>
</organism>
<comment type="caution">
    <text evidence="7">The sequence shown here is derived from an EMBL/GenBank/DDBJ whole genome shotgun (WGS) entry which is preliminary data.</text>
</comment>
<gene>
    <name evidence="4 7" type="primary">NOP7</name>
    <name evidence="7" type="ORF">LPJ64_001168</name>
</gene>
<dbReference type="PROSITE" id="PS50172">
    <property type="entry name" value="BRCT"/>
    <property type="match status" value="1"/>
</dbReference>
<dbReference type="GO" id="GO:0003723">
    <property type="term" value="F:RNA binding"/>
    <property type="evidence" value="ECO:0007669"/>
    <property type="project" value="TreeGrafter"/>
</dbReference>
<keyword evidence="2 4" id="KW-0698">rRNA processing</keyword>
<dbReference type="Gene3D" id="3.40.50.10190">
    <property type="entry name" value="BRCT domain"/>
    <property type="match status" value="1"/>
</dbReference>
<dbReference type="GO" id="GO:0043021">
    <property type="term" value="F:ribonucleoprotein complex binding"/>
    <property type="evidence" value="ECO:0007669"/>
    <property type="project" value="UniProtKB-UniRule"/>
</dbReference>
<feature type="compositionally biased region" description="Basic and acidic residues" evidence="5">
    <location>
        <begin position="638"/>
        <end position="659"/>
    </location>
</feature>
<feature type="compositionally biased region" description="Basic and acidic residues" evidence="5">
    <location>
        <begin position="493"/>
        <end position="503"/>
    </location>
</feature>
<reference evidence="7" key="1">
    <citation type="submission" date="2022-07" db="EMBL/GenBank/DDBJ databases">
        <title>Phylogenomic reconstructions and comparative analyses of Kickxellomycotina fungi.</title>
        <authorList>
            <person name="Reynolds N.K."/>
            <person name="Stajich J.E."/>
            <person name="Barry K."/>
            <person name="Grigoriev I.V."/>
            <person name="Crous P."/>
            <person name="Smith M.E."/>
        </authorList>
    </citation>
    <scope>NUCLEOTIDE SEQUENCE</scope>
    <source>
        <strain evidence="7">NBRC 105413</strain>
    </source>
</reference>
<dbReference type="GO" id="GO:0030687">
    <property type="term" value="C:preribosome, large subunit precursor"/>
    <property type="evidence" value="ECO:0007669"/>
    <property type="project" value="UniProtKB-UniRule"/>
</dbReference>
<dbReference type="GO" id="GO:0000463">
    <property type="term" value="P:maturation of LSU-rRNA from tricistronic rRNA transcript (SSU-rRNA, 5.8S rRNA, LSU-rRNA)"/>
    <property type="evidence" value="ECO:0007669"/>
    <property type="project" value="UniProtKB-UniRule"/>
</dbReference>
<dbReference type="AlphaFoldDB" id="A0A9W8CLQ5"/>
<evidence type="ECO:0000256" key="2">
    <source>
        <dbReference type="ARBA" id="ARBA00022552"/>
    </source>
</evidence>
<dbReference type="HAMAP" id="MF_03028">
    <property type="entry name" value="Pescadillo"/>
    <property type="match status" value="1"/>
</dbReference>
<dbReference type="SUPFAM" id="SSF52113">
    <property type="entry name" value="BRCT domain"/>
    <property type="match status" value="1"/>
</dbReference>
<comment type="subcellular location">
    <subcellularLocation>
        <location evidence="4">Nucleus</location>
        <location evidence="4">Nucleolus</location>
    </subcellularLocation>
    <subcellularLocation>
        <location evidence="4">Nucleus</location>
        <location evidence="4">Nucleoplasm</location>
    </subcellularLocation>
</comment>
<dbReference type="GO" id="GO:0070545">
    <property type="term" value="C:PeBoW complex"/>
    <property type="evidence" value="ECO:0007669"/>
    <property type="project" value="TreeGrafter"/>
</dbReference>
<evidence type="ECO:0000256" key="4">
    <source>
        <dbReference type="HAMAP-Rule" id="MF_03028"/>
    </source>
</evidence>
<dbReference type="GO" id="GO:0005654">
    <property type="term" value="C:nucleoplasm"/>
    <property type="evidence" value="ECO:0007669"/>
    <property type="project" value="UniProtKB-SubCell"/>
</dbReference>
<evidence type="ECO:0000313" key="7">
    <source>
        <dbReference type="EMBL" id="KAJ1647448.1"/>
    </source>
</evidence>
<dbReference type="InterPro" id="IPR001357">
    <property type="entry name" value="BRCT_dom"/>
</dbReference>
<comment type="function">
    <text evidence="4">Component of the NOP7 complex, which is required for maturation of the 25S and 5.8S ribosomal RNAs and formation of the 60S ribosome.</text>
</comment>
<keyword evidence="1 4" id="KW-0690">Ribosome biogenesis</keyword>
<dbReference type="InterPro" id="IPR036420">
    <property type="entry name" value="BRCT_dom_sf"/>
</dbReference>
<sequence length="670" mass="75540">MGKIVKKFTQGASKTYITRNRALKKLQVSLADFRRLCILKGIYPVEPRNRKRANKGSTALTTFYYAKDIKLLLSEPLINKFREHKIFLRRLKNAIGKNDITRAKSLEDNRPQYTLDHLVVERYPTFIEALRDLDDALCMVFLFSTMPAKGPVDSKVIEECKRLSCEFMHYAIHTHSLRKVFLSIKGIYYQADIQGQPITWIVPYQFNQHVPQEVDFKIMGTFLEFYRTLLGFVNYRLYSSINLSYPPKIDQRMDDSAAGLGSLQIKSREIDDLIKSLPADAVADKSSIEVDESDEKAAEDSEKINERLSTLGSKIKSIVAAAASEETHEAPSYSAVESSAADDGDNVKPENLLFGKHVIFLSREVPRYSLEFVIRAFGGRLGWPTTSGGGSPYQETDNAITIQISDRPVLATQHPNRVYVQPQWVYDCVNARCLLDTADYLVGQKLPAHLSPFVEYAEGDYIPEAAIKMAAAAGFEGEVTTLQSDDRDEDGSEQQHSKSKNDIDSDDEEDNEDEEEEEEEADNDENEESDEGMDGESADEDEEASDEEEAARIKAEKQYQQQILAERAGLTFSEYQQKFGNKKSKAAAGSSAGAASNGNSNKSKRGASKRTKAQIDEEERERIAISMLSKKKRKLVNRTRDEEYKRSKDINALKVRKAEIQNGKKSKARK</sequence>
<keyword evidence="8" id="KW-1185">Reference proteome</keyword>
<proteinExistence type="inferred from homology"/>
<dbReference type="GO" id="GO:0000466">
    <property type="term" value="P:maturation of 5.8S rRNA from tricistronic rRNA transcript (SSU-rRNA, 5.8S rRNA, LSU-rRNA)"/>
    <property type="evidence" value="ECO:0007669"/>
    <property type="project" value="UniProtKB-UniRule"/>
</dbReference>
<dbReference type="InterPro" id="IPR010613">
    <property type="entry name" value="PES"/>
</dbReference>
<feature type="compositionally biased region" description="Acidic residues" evidence="5">
    <location>
        <begin position="504"/>
        <end position="549"/>
    </location>
</feature>